<dbReference type="Gene3D" id="3.30.700.10">
    <property type="entry name" value="Glycoprotein, Type 4 Pilin"/>
    <property type="match status" value="1"/>
</dbReference>
<dbReference type="InterPro" id="IPR031982">
    <property type="entry name" value="PilE-like"/>
</dbReference>
<protein>
    <submittedName>
        <fullName evidence="2">Prepilin-type N-terminal cleavage/methylation domain-containing protein</fullName>
    </submittedName>
</protein>
<organism evidence="2 3">
    <name type="scientific">Herbaspirillum robiniae</name>
    <dbReference type="NCBI Taxonomy" id="2014887"/>
    <lineage>
        <taxon>Bacteria</taxon>
        <taxon>Pseudomonadati</taxon>
        <taxon>Pseudomonadota</taxon>
        <taxon>Betaproteobacteria</taxon>
        <taxon>Burkholderiales</taxon>
        <taxon>Oxalobacteraceae</taxon>
        <taxon>Herbaspirillum</taxon>
    </lineage>
</organism>
<evidence type="ECO:0000313" key="3">
    <source>
        <dbReference type="Proteomes" id="UP000536746"/>
    </source>
</evidence>
<dbReference type="InterPro" id="IPR045584">
    <property type="entry name" value="Pilin-like"/>
</dbReference>
<dbReference type="SUPFAM" id="SSF54523">
    <property type="entry name" value="Pili subunits"/>
    <property type="match status" value="1"/>
</dbReference>
<feature type="transmembrane region" description="Helical" evidence="1">
    <location>
        <begin position="12"/>
        <end position="32"/>
    </location>
</feature>
<reference evidence="2 3" key="1">
    <citation type="journal article" date="2020" name="Front. Plant Sci.">
        <title>Isolation of Rhizosphere Bacteria That Improve Quality and Water Stress Tolerance in Greenhouse Ornamentals.</title>
        <authorList>
            <person name="Nordstedt N.P."/>
            <person name="Jones M.L."/>
        </authorList>
    </citation>
    <scope>NUCLEOTIDE SEQUENCE [LARGE SCALE GENOMIC DNA]</scope>
    <source>
        <strain evidence="2 3">C6C2</strain>
    </source>
</reference>
<dbReference type="EMBL" id="JABFMT010000048">
    <property type="protein sequence ID" value="NUU04558.1"/>
    <property type="molecule type" value="Genomic_DNA"/>
</dbReference>
<dbReference type="InterPro" id="IPR012902">
    <property type="entry name" value="N_methyl_site"/>
</dbReference>
<accession>A0ABX2M5P0</accession>
<keyword evidence="1" id="KW-0812">Transmembrane</keyword>
<name>A0ABX2M5P0_9BURK</name>
<keyword evidence="1" id="KW-1133">Transmembrane helix</keyword>
<keyword evidence="3" id="KW-1185">Reference proteome</keyword>
<evidence type="ECO:0000256" key="1">
    <source>
        <dbReference type="SAM" id="Phobius"/>
    </source>
</evidence>
<gene>
    <name evidence="2" type="ORF">HNO84_23365</name>
</gene>
<dbReference type="Pfam" id="PF07963">
    <property type="entry name" value="N_methyl"/>
    <property type="match status" value="1"/>
</dbReference>
<dbReference type="Pfam" id="PF16732">
    <property type="entry name" value="ComP_DUS"/>
    <property type="match status" value="1"/>
</dbReference>
<sequence>MMNRPARGFTLIELGVTLAVIGVLAALGWGGYSHHILKAKRAEGRAALLHVLLQQERQYAYHHSYQAFRPGVNAAEFKWYSGERPHTSAYSIAAEPCGDEDLRGCVRVTATPGGPMVNSAWRDGQCGQLYADSRGRRGADGGLACW</sequence>
<dbReference type="NCBIfam" id="TIGR02532">
    <property type="entry name" value="IV_pilin_GFxxxE"/>
    <property type="match status" value="1"/>
</dbReference>
<dbReference type="PROSITE" id="PS00409">
    <property type="entry name" value="PROKAR_NTER_METHYL"/>
    <property type="match status" value="1"/>
</dbReference>
<keyword evidence="1" id="KW-0472">Membrane</keyword>
<proteinExistence type="predicted"/>
<dbReference type="Proteomes" id="UP000536746">
    <property type="component" value="Unassembled WGS sequence"/>
</dbReference>
<comment type="caution">
    <text evidence="2">The sequence shown here is derived from an EMBL/GenBank/DDBJ whole genome shotgun (WGS) entry which is preliminary data.</text>
</comment>
<evidence type="ECO:0000313" key="2">
    <source>
        <dbReference type="EMBL" id="NUU04558.1"/>
    </source>
</evidence>